<dbReference type="SUPFAM" id="SSF111331">
    <property type="entry name" value="NAD kinase/diacylglycerol kinase-like"/>
    <property type="match status" value="1"/>
</dbReference>
<evidence type="ECO:0000256" key="2">
    <source>
        <dbReference type="ARBA" id="ARBA00005983"/>
    </source>
</evidence>
<sequence length="299" mass="32559">MRQRARLIYNPTAGREQVEKLLGKLLMCLEDAGYETSCKATVGHWDAAKEAELSAQLKFDLVVAAGGDGTIHEVINGLLTHPSPPKLGIIPAGTTNDFAHALQLPRDLLQACEVIAQGKSKKVDLGKWESRYFCNVAAAGTLTEISYEAPIKLKTMVGPLAYYAKALEKVGKLNQAFPVTLKTPEKTWEEELLLLVIANSVIIAGFDKLIPDASLTDGLFDVVLIRKGNGSLPASDLLQIAALAYRGEHLGDDRVSYFQTSSIEISTPHTIKLNLDGEWGGDLQGQFLVMPKQIEIYCP</sequence>
<dbReference type="Proteomes" id="UP000184476">
    <property type="component" value="Unassembled WGS sequence"/>
</dbReference>
<keyword evidence="9" id="KW-0460">Magnesium</keyword>
<keyword evidence="11" id="KW-0594">Phospholipid biosynthesis</keyword>
<keyword evidence="6" id="KW-0547">Nucleotide-binding</keyword>
<evidence type="ECO:0000256" key="9">
    <source>
        <dbReference type="ARBA" id="ARBA00022842"/>
    </source>
</evidence>
<dbReference type="GO" id="GO:0004143">
    <property type="term" value="F:ATP-dependent diacylglycerol kinase activity"/>
    <property type="evidence" value="ECO:0007669"/>
    <property type="project" value="TreeGrafter"/>
</dbReference>
<dbReference type="InterPro" id="IPR017438">
    <property type="entry name" value="ATP-NAD_kinase_N"/>
</dbReference>
<dbReference type="InterPro" id="IPR016064">
    <property type="entry name" value="NAD/diacylglycerol_kinase_sf"/>
</dbReference>
<keyword evidence="15" id="KW-1185">Reference proteome</keyword>
<dbReference type="AlphaFoldDB" id="A0A1M4Z2G6"/>
<comment type="cofactor">
    <cofactor evidence="1">
        <name>Mg(2+)</name>
        <dbReference type="ChEBI" id="CHEBI:18420"/>
    </cofactor>
</comment>
<dbReference type="NCBIfam" id="TIGR00147">
    <property type="entry name" value="YegS/Rv2252/BmrU family lipid kinase"/>
    <property type="match status" value="1"/>
</dbReference>
<dbReference type="PROSITE" id="PS50146">
    <property type="entry name" value="DAGK"/>
    <property type="match status" value="1"/>
</dbReference>
<evidence type="ECO:0000256" key="4">
    <source>
        <dbReference type="ARBA" id="ARBA00022679"/>
    </source>
</evidence>
<dbReference type="OrthoDB" id="142078at2"/>
<evidence type="ECO:0000313" key="15">
    <source>
        <dbReference type="Proteomes" id="UP000184476"/>
    </source>
</evidence>
<evidence type="ECO:0000256" key="11">
    <source>
        <dbReference type="ARBA" id="ARBA00023209"/>
    </source>
</evidence>
<evidence type="ECO:0000256" key="10">
    <source>
        <dbReference type="ARBA" id="ARBA00023098"/>
    </source>
</evidence>
<feature type="domain" description="DAGKc" evidence="13">
    <location>
        <begin position="1"/>
        <end position="132"/>
    </location>
</feature>
<dbReference type="InterPro" id="IPR005218">
    <property type="entry name" value="Diacylglycerol/lipid_kinase"/>
</dbReference>
<dbReference type="Pfam" id="PF19279">
    <property type="entry name" value="YegS_C"/>
    <property type="match status" value="1"/>
</dbReference>
<dbReference type="EMBL" id="FQVL01000008">
    <property type="protein sequence ID" value="SHF12231.1"/>
    <property type="molecule type" value="Genomic_DNA"/>
</dbReference>
<dbReference type="InterPro" id="IPR001206">
    <property type="entry name" value="Diacylglycerol_kinase_cat_dom"/>
</dbReference>
<dbReference type="GO" id="GO:0046872">
    <property type="term" value="F:metal ion binding"/>
    <property type="evidence" value="ECO:0007669"/>
    <property type="project" value="UniProtKB-KW"/>
</dbReference>
<keyword evidence="3" id="KW-0444">Lipid biosynthesis</keyword>
<dbReference type="GO" id="GO:0008654">
    <property type="term" value="P:phospholipid biosynthetic process"/>
    <property type="evidence" value="ECO:0007669"/>
    <property type="project" value="UniProtKB-KW"/>
</dbReference>
<reference evidence="14 15" key="1">
    <citation type="submission" date="2016-11" db="EMBL/GenBank/DDBJ databases">
        <authorList>
            <person name="Jaros S."/>
            <person name="Januszkiewicz K."/>
            <person name="Wedrychowicz H."/>
        </authorList>
    </citation>
    <scope>NUCLEOTIDE SEQUENCE [LARGE SCALE GENOMIC DNA]</scope>
    <source>
        <strain evidence="14 15">DSM 44666</strain>
    </source>
</reference>
<protein>
    <submittedName>
        <fullName evidence="14">Diacylglycerol kinase (ATP)</fullName>
    </submittedName>
</protein>
<keyword evidence="8" id="KW-0067">ATP-binding</keyword>
<dbReference type="PANTHER" id="PTHR12358:SF106">
    <property type="entry name" value="LIPID KINASE YEGS"/>
    <property type="match status" value="1"/>
</dbReference>
<dbReference type="RefSeq" id="WP_073155239.1">
    <property type="nucleotide sequence ID" value="NZ_FQVL01000008.1"/>
</dbReference>
<dbReference type="PANTHER" id="PTHR12358">
    <property type="entry name" value="SPHINGOSINE KINASE"/>
    <property type="match status" value="1"/>
</dbReference>
<gene>
    <name evidence="14" type="ORF">SAMN05444392_1081</name>
</gene>
<keyword evidence="12" id="KW-1208">Phospholipid metabolism</keyword>
<keyword evidence="7 14" id="KW-0418">Kinase</keyword>
<dbReference type="InterPro" id="IPR045540">
    <property type="entry name" value="YegS/DAGK_C"/>
</dbReference>
<proteinExistence type="inferred from homology"/>
<dbReference type="GO" id="GO:0005886">
    <property type="term" value="C:plasma membrane"/>
    <property type="evidence" value="ECO:0007669"/>
    <property type="project" value="TreeGrafter"/>
</dbReference>
<evidence type="ECO:0000256" key="3">
    <source>
        <dbReference type="ARBA" id="ARBA00022516"/>
    </source>
</evidence>
<name>A0A1M4Z2G6_9BACL</name>
<evidence type="ECO:0000256" key="7">
    <source>
        <dbReference type="ARBA" id="ARBA00022777"/>
    </source>
</evidence>
<keyword evidence="10" id="KW-0443">Lipid metabolism</keyword>
<evidence type="ECO:0000256" key="8">
    <source>
        <dbReference type="ARBA" id="ARBA00022840"/>
    </source>
</evidence>
<comment type="similarity">
    <text evidence="2">Belongs to the diacylglycerol/lipid kinase family.</text>
</comment>
<dbReference type="SMART" id="SM00046">
    <property type="entry name" value="DAGKc"/>
    <property type="match status" value="1"/>
</dbReference>
<dbReference type="GO" id="GO:0005524">
    <property type="term" value="F:ATP binding"/>
    <property type="evidence" value="ECO:0007669"/>
    <property type="project" value="UniProtKB-KW"/>
</dbReference>
<accession>A0A1M4Z2G6</accession>
<keyword evidence="5" id="KW-0479">Metal-binding</keyword>
<dbReference type="STRING" id="112248.SAMN05444392_1081"/>
<evidence type="ECO:0000313" key="14">
    <source>
        <dbReference type="EMBL" id="SHF12231.1"/>
    </source>
</evidence>
<organism evidence="14 15">
    <name type="scientific">Seinonella peptonophila</name>
    <dbReference type="NCBI Taxonomy" id="112248"/>
    <lineage>
        <taxon>Bacteria</taxon>
        <taxon>Bacillati</taxon>
        <taxon>Bacillota</taxon>
        <taxon>Bacilli</taxon>
        <taxon>Bacillales</taxon>
        <taxon>Thermoactinomycetaceae</taxon>
        <taxon>Seinonella</taxon>
    </lineage>
</organism>
<keyword evidence="4" id="KW-0808">Transferase</keyword>
<evidence type="ECO:0000256" key="12">
    <source>
        <dbReference type="ARBA" id="ARBA00023264"/>
    </source>
</evidence>
<evidence type="ECO:0000259" key="13">
    <source>
        <dbReference type="PROSITE" id="PS50146"/>
    </source>
</evidence>
<evidence type="ECO:0000256" key="1">
    <source>
        <dbReference type="ARBA" id="ARBA00001946"/>
    </source>
</evidence>
<dbReference type="Pfam" id="PF00781">
    <property type="entry name" value="DAGK_cat"/>
    <property type="match status" value="1"/>
</dbReference>
<evidence type="ECO:0000256" key="6">
    <source>
        <dbReference type="ARBA" id="ARBA00022741"/>
    </source>
</evidence>
<dbReference type="Gene3D" id="3.40.50.10330">
    <property type="entry name" value="Probable inorganic polyphosphate/atp-NAD kinase, domain 1"/>
    <property type="match status" value="1"/>
</dbReference>
<dbReference type="InterPro" id="IPR050187">
    <property type="entry name" value="Lipid_Phosphate_FormReg"/>
</dbReference>
<dbReference type="Gene3D" id="2.60.200.40">
    <property type="match status" value="1"/>
</dbReference>
<evidence type="ECO:0000256" key="5">
    <source>
        <dbReference type="ARBA" id="ARBA00022723"/>
    </source>
</evidence>